<proteinExistence type="predicted"/>
<feature type="region of interest" description="Disordered" evidence="1">
    <location>
        <begin position="100"/>
        <end position="119"/>
    </location>
</feature>
<dbReference type="Proteomes" id="UP001187531">
    <property type="component" value="Unassembled WGS sequence"/>
</dbReference>
<reference evidence="3" key="1">
    <citation type="submission" date="2023-07" db="EMBL/GenBank/DDBJ databases">
        <title>Chromosome-level genome assembly of Artemia franciscana.</title>
        <authorList>
            <person name="Jo E."/>
        </authorList>
    </citation>
    <scope>NUCLEOTIDE SEQUENCE</scope>
    <source>
        <tissue evidence="3">Whole body</tissue>
    </source>
</reference>
<comment type="caution">
    <text evidence="3">The sequence shown here is derived from an EMBL/GenBank/DDBJ whole genome shotgun (WGS) entry which is preliminary data.</text>
</comment>
<name>A0AA88LLF8_ARTSF</name>
<feature type="region of interest" description="Disordered" evidence="1">
    <location>
        <begin position="1"/>
        <end position="20"/>
    </location>
</feature>
<evidence type="ECO:0000313" key="3">
    <source>
        <dbReference type="EMBL" id="KAK2726480.1"/>
    </source>
</evidence>
<dbReference type="EMBL" id="JAVRJZ010000002">
    <property type="protein sequence ID" value="KAK2726480.1"/>
    <property type="molecule type" value="Genomic_DNA"/>
</dbReference>
<evidence type="ECO:0000256" key="1">
    <source>
        <dbReference type="SAM" id="MobiDB-lite"/>
    </source>
</evidence>
<keyword evidence="2" id="KW-0812">Transmembrane</keyword>
<evidence type="ECO:0000256" key="2">
    <source>
        <dbReference type="SAM" id="Phobius"/>
    </source>
</evidence>
<evidence type="ECO:0000313" key="4">
    <source>
        <dbReference type="Proteomes" id="UP001187531"/>
    </source>
</evidence>
<keyword evidence="2" id="KW-1133">Transmembrane helix</keyword>
<feature type="compositionally biased region" description="Basic and acidic residues" evidence="1">
    <location>
        <begin position="9"/>
        <end position="20"/>
    </location>
</feature>
<feature type="transmembrane region" description="Helical" evidence="2">
    <location>
        <begin position="62"/>
        <end position="83"/>
    </location>
</feature>
<accession>A0AA88LLF8</accession>
<keyword evidence="4" id="KW-1185">Reference proteome</keyword>
<protein>
    <submittedName>
        <fullName evidence="3">Uncharacterized protein</fullName>
    </submittedName>
</protein>
<dbReference type="AlphaFoldDB" id="A0AA88LLF8"/>
<keyword evidence="2" id="KW-0472">Membrane</keyword>
<feature type="compositionally biased region" description="Basic and acidic residues" evidence="1">
    <location>
        <begin position="100"/>
        <end position="113"/>
    </location>
</feature>
<sequence length="382" mass="42854">MGSYDEQINQDKDRGASPYSKLEEQLWKDPQFADVLKVLRNITERTNSTKVLGNEDENEEEFVGALVASCIILVGVYLIWYGLTFRQRLKEGRAELPTHRHEEEGLVREERETAPPSAPLMQNPPAYNVLYEKEAKQTSEPKEEVSHHAPDIGFVLRGEYSLNHSFFLIKLYLNLYLFFQACVELRYEGVPISIQQGFELLFKDKEELQNYRIYRELKQLGYRVRLSQGRKNFGEIHPLKESKMTTNSATADAGSVTAVTEAPRGDISKVDCNDIVDAKMAGMVEDTINNAAAETIGDTDTLSKRSESFGGIDSAIIDDGASKNYPGPSSGNDDAAEILDNLDERGDTCTVRMYPEETVASEEDTKQGEGVNNQIFRIPGNC</sequence>
<organism evidence="3 4">
    <name type="scientific">Artemia franciscana</name>
    <name type="common">Brine shrimp</name>
    <name type="synonym">Artemia sanfranciscana</name>
    <dbReference type="NCBI Taxonomy" id="6661"/>
    <lineage>
        <taxon>Eukaryota</taxon>
        <taxon>Metazoa</taxon>
        <taxon>Ecdysozoa</taxon>
        <taxon>Arthropoda</taxon>
        <taxon>Crustacea</taxon>
        <taxon>Branchiopoda</taxon>
        <taxon>Anostraca</taxon>
        <taxon>Artemiidae</taxon>
        <taxon>Artemia</taxon>
    </lineage>
</organism>
<gene>
    <name evidence="3" type="ORF">QYM36_000806</name>
</gene>